<dbReference type="EMBL" id="AP027141">
    <property type="protein sequence ID" value="BDV31004.1"/>
    <property type="molecule type" value="Genomic_DNA"/>
</dbReference>
<dbReference type="SMART" id="SM00507">
    <property type="entry name" value="HNHc"/>
    <property type="match status" value="1"/>
</dbReference>
<reference evidence="2 3" key="1">
    <citation type="submission" date="2022-12" db="EMBL/GenBank/DDBJ databases">
        <title>Microbacterium terricola strain KV-448 chromosome, complete genome.</title>
        <authorList>
            <person name="Oshima T."/>
            <person name="Moriya T."/>
            <person name="Bessho Y."/>
        </authorList>
    </citation>
    <scope>NUCLEOTIDE SEQUENCE [LARGE SCALE GENOMIC DNA]</scope>
    <source>
        <strain evidence="2 3">KV-448</strain>
    </source>
</reference>
<feature type="domain" description="HNH nuclease" evidence="1">
    <location>
        <begin position="333"/>
        <end position="383"/>
    </location>
</feature>
<accession>A0ABM8DZE9</accession>
<gene>
    <name evidence="2" type="ORF">Microterr_16640</name>
</gene>
<evidence type="ECO:0000313" key="2">
    <source>
        <dbReference type="EMBL" id="BDV31004.1"/>
    </source>
</evidence>
<dbReference type="CDD" id="cd00085">
    <property type="entry name" value="HNHc"/>
    <property type="match status" value="1"/>
</dbReference>
<protein>
    <recommendedName>
        <fullName evidence="1">HNH nuclease domain-containing protein</fullName>
    </recommendedName>
</protein>
<dbReference type="InterPro" id="IPR003870">
    <property type="entry name" value="DUF222"/>
</dbReference>
<dbReference type="RefSeq" id="WP_263798409.1">
    <property type="nucleotide sequence ID" value="NZ_AP027141.1"/>
</dbReference>
<evidence type="ECO:0000259" key="1">
    <source>
        <dbReference type="SMART" id="SM00507"/>
    </source>
</evidence>
<dbReference type="Pfam" id="PF02720">
    <property type="entry name" value="DUF222"/>
    <property type="match status" value="1"/>
</dbReference>
<evidence type="ECO:0000313" key="3">
    <source>
        <dbReference type="Proteomes" id="UP001317779"/>
    </source>
</evidence>
<dbReference type="Proteomes" id="UP001317779">
    <property type="component" value="Chromosome"/>
</dbReference>
<name>A0ABM8DZE9_9MICO</name>
<organism evidence="2 3">
    <name type="scientific">Microbacterium terricola</name>
    <dbReference type="NCBI Taxonomy" id="344163"/>
    <lineage>
        <taxon>Bacteria</taxon>
        <taxon>Bacillati</taxon>
        <taxon>Actinomycetota</taxon>
        <taxon>Actinomycetes</taxon>
        <taxon>Micrococcales</taxon>
        <taxon>Microbacteriaceae</taxon>
        <taxon>Microbacterium</taxon>
    </lineage>
</organism>
<dbReference type="InterPro" id="IPR003615">
    <property type="entry name" value="HNH_nuc"/>
</dbReference>
<dbReference type="Gene3D" id="1.10.30.50">
    <property type="match status" value="1"/>
</dbReference>
<keyword evidence="3" id="KW-1185">Reference proteome</keyword>
<sequence>MEDAGSSLPEEDDSFSEEAWDAAAALAPDALDLVTEVADMMSVFAAEQLVRLDSLRREMLADAVQPGEPVTQVKERSIRLELAAALRITEHAAGDLISIADALVHRYPMVLASLGRAGMTLRHAEVLVELLDPVEPELRDGLVDAAVRLAESRPVGSFRRELRRRVDLTRAQTLAERHAEALLHRRVVVTPADDGMAWLNVLMPAVEAHAIHHRITGMGTALSAAEGEERTLDQIRADVVCDLLVDGVVPSQPTAVRGIRATVAVTVPVLALLSGDIADGVPVVEGVGPIPIERARELCGGAAGWMRVLTHPETGVVLSVGRRRYRPPPELRRLQRWLAGRCLAPGCGVPASRCEIDHQLAWEHGGVTAAWNLAPLCTGHHHVKHHGNWLVRQIESGVIEWTSPMGRVYLVEPERRLPVFRPDTAAAPF</sequence>
<proteinExistence type="predicted"/>